<evidence type="ECO:0000313" key="2">
    <source>
        <dbReference type="Proteomes" id="UP000248790"/>
    </source>
</evidence>
<evidence type="ECO:0000313" key="1">
    <source>
        <dbReference type="EMBL" id="RAJ89917.1"/>
    </source>
</evidence>
<gene>
    <name evidence="1" type="ORF">LX87_05606</name>
</gene>
<reference evidence="1 2" key="1">
    <citation type="submission" date="2018-06" db="EMBL/GenBank/DDBJ databases">
        <title>Genomic Encyclopedia of Archaeal and Bacterial Type Strains, Phase II (KMG-II): from individual species to whole genera.</title>
        <authorList>
            <person name="Goeker M."/>
        </authorList>
    </citation>
    <scope>NUCLEOTIDE SEQUENCE [LARGE SCALE GENOMIC DNA]</scope>
    <source>
        <strain evidence="1 2">DSM 21851</strain>
    </source>
</reference>
<name>A0A327WNT6_LARAB</name>
<comment type="caution">
    <text evidence="1">The sequence shown here is derived from an EMBL/GenBank/DDBJ whole genome shotgun (WGS) entry which is preliminary data.</text>
</comment>
<dbReference type="AlphaFoldDB" id="A0A327WNT6"/>
<proteinExistence type="predicted"/>
<protein>
    <submittedName>
        <fullName evidence="1">Uncharacterized protein</fullName>
    </submittedName>
</protein>
<organism evidence="1 2">
    <name type="scientific">Larkinella arboricola</name>
    <dbReference type="NCBI Taxonomy" id="643671"/>
    <lineage>
        <taxon>Bacteria</taxon>
        <taxon>Pseudomonadati</taxon>
        <taxon>Bacteroidota</taxon>
        <taxon>Cytophagia</taxon>
        <taxon>Cytophagales</taxon>
        <taxon>Spirosomataceae</taxon>
        <taxon>Larkinella</taxon>
    </lineage>
</organism>
<keyword evidence="2" id="KW-1185">Reference proteome</keyword>
<accession>A0A327WNT6</accession>
<dbReference type="EMBL" id="QLMC01000018">
    <property type="protein sequence ID" value="RAJ89917.1"/>
    <property type="molecule type" value="Genomic_DNA"/>
</dbReference>
<dbReference type="Proteomes" id="UP000248790">
    <property type="component" value="Unassembled WGS sequence"/>
</dbReference>
<sequence>MCFPPSLSQIDFYDSQLTGEDLSQAIIDHEDKWLAEVYKFQRHTDKQYSEHHTCSMVKCLPKHLRDRFYDKYYSGNRLLREDIKKCY</sequence>